<organism evidence="10 11">
    <name type="scientific">Alkalibacterium iburiense</name>
    <dbReference type="NCBI Taxonomy" id="290589"/>
    <lineage>
        <taxon>Bacteria</taxon>
        <taxon>Bacillati</taxon>
        <taxon>Bacillota</taxon>
        <taxon>Bacilli</taxon>
        <taxon>Lactobacillales</taxon>
        <taxon>Carnobacteriaceae</taxon>
        <taxon>Alkalibacterium</taxon>
    </lineage>
</organism>
<keyword evidence="6 8" id="KW-1133">Transmembrane helix</keyword>
<evidence type="ECO:0000256" key="8">
    <source>
        <dbReference type="SAM" id="Phobius"/>
    </source>
</evidence>
<dbReference type="Pfam" id="PF00884">
    <property type="entry name" value="Sulfatase"/>
    <property type="match status" value="1"/>
</dbReference>
<feature type="transmembrane region" description="Helical" evidence="8">
    <location>
        <begin position="12"/>
        <end position="32"/>
    </location>
</feature>
<comment type="similarity">
    <text evidence="3">Belongs to the LTA synthase family.</text>
</comment>
<name>A0ABP3H9X2_9LACT</name>
<dbReference type="RefSeq" id="WP_343755482.1">
    <property type="nucleotide sequence ID" value="NZ_BAAACW010000103.1"/>
</dbReference>
<feature type="transmembrane region" description="Helical" evidence="8">
    <location>
        <begin position="113"/>
        <end position="142"/>
    </location>
</feature>
<dbReference type="Gene3D" id="3.40.720.10">
    <property type="entry name" value="Alkaline Phosphatase, subunit A"/>
    <property type="match status" value="1"/>
</dbReference>
<feature type="transmembrane region" description="Helical" evidence="8">
    <location>
        <begin position="44"/>
        <end position="64"/>
    </location>
</feature>
<dbReference type="InterPro" id="IPR050448">
    <property type="entry name" value="OpgB/LTA_synthase_biosynth"/>
</dbReference>
<evidence type="ECO:0000256" key="6">
    <source>
        <dbReference type="ARBA" id="ARBA00022989"/>
    </source>
</evidence>
<dbReference type="SUPFAM" id="SSF53649">
    <property type="entry name" value="Alkaline phosphatase-like"/>
    <property type="match status" value="1"/>
</dbReference>
<dbReference type="EMBL" id="BAAACW010000103">
    <property type="protein sequence ID" value="GAA0364476.1"/>
    <property type="molecule type" value="Genomic_DNA"/>
</dbReference>
<feature type="transmembrane region" description="Helical" evidence="8">
    <location>
        <begin position="71"/>
        <end position="93"/>
    </location>
</feature>
<keyword evidence="5 8" id="KW-0812">Transmembrane</keyword>
<dbReference type="PANTHER" id="PTHR47371">
    <property type="entry name" value="LIPOTEICHOIC ACID SYNTHASE"/>
    <property type="match status" value="1"/>
</dbReference>
<dbReference type="PIRSF" id="PIRSF005091">
    <property type="entry name" value="Mmb_sulf_HI1246"/>
    <property type="match status" value="1"/>
</dbReference>
<keyword evidence="11" id="KW-1185">Reference proteome</keyword>
<dbReference type="Gene3D" id="3.30.1120.170">
    <property type="match status" value="1"/>
</dbReference>
<dbReference type="PANTHER" id="PTHR47371:SF3">
    <property type="entry name" value="PHOSPHOGLYCEROL TRANSFERASE I"/>
    <property type="match status" value="1"/>
</dbReference>
<sequence length="717" mass="82686">MSKLKSKINKRMGLFILTVFSFWLKTYVSYLVEFDLGVTGLYQHFLLFINPLAIALILFSLSLYVKKERYFHFLLLGILFILSLLLYSNILYYREFTDFLTSNIIVGSNNVSGALITSTLAMVRAWDFIYWIDFIALTYLIISKKINNLSLKEGALRKRSVRGITALGILTFFINLGLAEIDRPQLLTRTFDRNYIVKYLGINFFTGYDIFQTVENNQIRAKANESDLRKIVTYSRDNHVEPNPDFFGVAKDRNVIVIALESVQQFLIDFELEDENGQKHEVMPFINSLFNHEDSYSFENFFHQTGQGKSADAEVLVENSLFGLPQGSVFQTLGSTNTFHATPNILDKEGYTTAAFHGNVGSFWNRTDTYQRFGYDYFFDAEFYDVSGDRSLEYGLKDKLFFHDSVEYLEQLPQPFYSKFITVTHHFPYPLDEQNAGFPLAQTADETINQYFATANYADQAIEEFFTYLKETGLYDDTIFVLYGDHYGVSNMRNPHLAELVGVESEDWGEYHNTHMQRVPLIMHIPGVNNGFISDKYSGQVDVLPTLMHLLGLETSEYLFMGQDILSEEFTEQVVLRNGRVITPEYSFIGQHIYNTETGEDLTEDFSDEERLELDELKNSAREVLSYSDEIVSKDLLRFYKSNSLGMTEPNGYLYANQLPELENDPNRHTSLIGLNNDISTSQLYQTNAPELLEEQLIEEQQKQETIEAESNIMHLK</sequence>
<dbReference type="InterPro" id="IPR000917">
    <property type="entry name" value="Sulfatase_N"/>
</dbReference>
<evidence type="ECO:0000256" key="2">
    <source>
        <dbReference type="ARBA" id="ARBA00004936"/>
    </source>
</evidence>
<evidence type="ECO:0000256" key="5">
    <source>
        <dbReference type="ARBA" id="ARBA00022692"/>
    </source>
</evidence>
<comment type="caution">
    <text evidence="10">The sequence shown here is derived from an EMBL/GenBank/DDBJ whole genome shotgun (WGS) entry which is preliminary data.</text>
</comment>
<feature type="domain" description="Sulfatase N-terminal" evidence="9">
    <location>
        <begin position="253"/>
        <end position="552"/>
    </location>
</feature>
<evidence type="ECO:0000256" key="4">
    <source>
        <dbReference type="ARBA" id="ARBA00022475"/>
    </source>
</evidence>
<accession>A0ABP3H9X2</accession>
<evidence type="ECO:0000313" key="10">
    <source>
        <dbReference type="EMBL" id="GAA0364476.1"/>
    </source>
</evidence>
<comment type="subcellular location">
    <subcellularLocation>
        <location evidence="1">Cell membrane</location>
        <topology evidence="1">Multi-pass membrane protein</topology>
    </subcellularLocation>
</comment>
<protein>
    <submittedName>
        <fullName evidence="10">LTA synthase family protein</fullName>
    </submittedName>
</protein>
<dbReference type="InterPro" id="IPR017850">
    <property type="entry name" value="Alkaline_phosphatase_core_sf"/>
</dbReference>
<keyword evidence="4" id="KW-1003">Cell membrane</keyword>
<keyword evidence="7 8" id="KW-0472">Membrane</keyword>
<feature type="transmembrane region" description="Helical" evidence="8">
    <location>
        <begin position="163"/>
        <end position="181"/>
    </location>
</feature>
<evidence type="ECO:0000256" key="7">
    <source>
        <dbReference type="ARBA" id="ARBA00023136"/>
    </source>
</evidence>
<gene>
    <name evidence="10" type="ORF">GCM10008932_15980</name>
</gene>
<comment type="pathway">
    <text evidence="2">Cell wall biogenesis; lipoteichoic acid biosynthesis.</text>
</comment>
<dbReference type="InterPro" id="IPR012160">
    <property type="entry name" value="LtaS-like"/>
</dbReference>
<proteinExistence type="inferred from homology"/>
<evidence type="ECO:0000256" key="1">
    <source>
        <dbReference type="ARBA" id="ARBA00004651"/>
    </source>
</evidence>
<reference evidence="11" key="1">
    <citation type="journal article" date="2019" name="Int. J. Syst. Evol. Microbiol.">
        <title>The Global Catalogue of Microorganisms (GCM) 10K type strain sequencing project: providing services to taxonomists for standard genome sequencing and annotation.</title>
        <authorList>
            <consortium name="The Broad Institute Genomics Platform"/>
            <consortium name="The Broad Institute Genome Sequencing Center for Infectious Disease"/>
            <person name="Wu L."/>
            <person name="Ma J."/>
        </authorList>
    </citation>
    <scope>NUCLEOTIDE SEQUENCE [LARGE SCALE GENOMIC DNA]</scope>
    <source>
        <strain evidence="11">JCM 12662</strain>
    </source>
</reference>
<dbReference type="Proteomes" id="UP001501166">
    <property type="component" value="Unassembled WGS sequence"/>
</dbReference>
<dbReference type="CDD" id="cd16015">
    <property type="entry name" value="LTA_synthase"/>
    <property type="match status" value="1"/>
</dbReference>
<evidence type="ECO:0000313" key="11">
    <source>
        <dbReference type="Proteomes" id="UP001501166"/>
    </source>
</evidence>
<evidence type="ECO:0000259" key="9">
    <source>
        <dbReference type="Pfam" id="PF00884"/>
    </source>
</evidence>
<evidence type="ECO:0000256" key="3">
    <source>
        <dbReference type="ARBA" id="ARBA00009983"/>
    </source>
</evidence>